<dbReference type="GO" id="GO:0006107">
    <property type="term" value="P:oxaloacetate metabolic process"/>
    <property type="evidence" value="ECO:0007669"/>
    <property type="project" value="TreeGrafter"/>
</dbReference>
<dbReference type="GO" id="GO:0000287">
    <property type="term" value="F:magnesium ion binding"/>
    <property type="evidence" value="ECO:0007669"/>
    <property type="project" value="TreeGrafter"/>
</dbReference>
<comment type="cofactor">
    <cofactor evidence="1">
        <name>Mg(2+)</name>
        <dbReference type="ChEBI" id="CHEBI:18420"/>
    </cofactor>
</comment>
<evidence type="ECO:0000313" key="8">
    <source>
        <dbReference type="Proteomes" id="UP000323105"/>
    </source>
</evidence>
<dbReference type="InterPro" id="IPR011206">
    <property type="entry name" value="Citrate_lyase_beta/mcl1/mcl2"/>
</dbReference>
<dbReference type="Pfam" id="PF03328">
    <property type="entry name" value="HpcH_HpaI"/>
    <property type="match status" value="1"/>
</dbReference>
<dbReference type="InterPro" id="IPR040442">
    <property type="entry name" value="Pyrv_kinase-like_dom_sf"/>
</dbReference>
<evidence type="ECO:0000256" key="3">
    <source>
        <dbReference type="ARBA" id="ARBA00022842"/>
    </source>
</evidence>
<protein>
    <submittedName>
        <fullName evidence="7">CoA ester lyase</fullName>
    </submittedName>
</protein>
<feature type="domain" description="HpcH/HpaI aldolase/citrate lyase" evidence="6">
    <location>
        <begin position="5"/>
        <end position="223"/>
    </location>
</feature>
<dbReference type="EMBL" id="BKBW01000025">
    <property type="protein sequence ID" value="GEQ78139.1"/>
    <property type="molecule type" value="Genomic_DNA"/>
</dbReference>
<dbReference type="PIRSF" id="PIRSF015582">
    <property type="entry name" value="Cit_lyase_B"/>
    <property type="match status" value="1"/>
</dbReference>
<evidence type="ECO:0000256" key="4">
    <source>
        <dbReference type="PIRSR" id="PIRSR015582-1"/>
    </source>
</evidence>
<organism evidence="7 8">
    <name type="scientific">Comamonas testosteroni</name>
    <name type="common">Pseudomonas testosteroni</name>
    <dbReference type="NCBI Taxonomy" id="285"/>
    <lineage>
        <taxon>Bacteria</taxon>
        <taxon>Pseudomonadati</taxon>
        <taxon>Pseudomonadota</taxon>
        <taxon>Betaproteobacteria</taxon>
        <taxon>Burkholderiales</taxon>
        <taxon>Comamonadaceae</taxon>
        <taxon>Comamonas</taxon>
    </lineage>
</organism>
<keyword evidence="7" id="KW-0456">Lyase</keyword>
<dbReference type="SUPFAM" id="SSF51621">
    <property type="entry name" value="Phosphoenolpyruvate/pyruvate domain"/>
    <property type="match status" value="1"/>
</dbReference>
<dbReference type="PANTHER" id="PTHR32308">
    <property type="entry name" value="LYASE BETA SUBUNIT, PUTATIVE (AFU_ORTHOLOGUE AFUA_4G13030)-RELATED"/>
    <property type="match status" value="1"/>
</dbReference>
<accession>A0A5A7MMB0</accession>
<dbReference type="InterPro" id="IPR015813">
    <property type="entry name" value="Pyrv/PenolPyrv_kinase-like_dom"/>
</dbReference>
<evidence type="ECO:0000259" key="6">
    <source>
        <dbReference type="Pfam" id="PF03328"/>
    </source>
</evidence>
<evidence type="ECO:0000256" key="1">
    <source>
        <dbReference type="ARBA" id="ARBA00001946"/>
    </source>
</evidence>
<dbReference type="InterPro" id="IPR005000">
    <property type="entry name" value="Aldolase/citrate-lyase_domain"/>
</dbReference>
<gene>
    <name evidence="7" type="ORF">CTTA_5144</name>
</gene>
<proteinExistence type="predicted"/>
<evidence type="ECO:0000256" key="5">
    <source>
        <dbReference type="PIRSR" id="PIRSR015582-2"/>
    </source>
</evidence>
<name>A0A5A7MMB0_COMTE</name>
<keyword evidence="2 5" id="KW-0479">Metal-binding</keyword>
<dbReference type="Proteomes" id="UP000323105">
    <property type="component" value="Unassembled WGS sequence"/>
</dbReference>
<dbReference type="GO" id="GO:0016829">
    <property type="term" value="F:lyase activity"/>
    <property type="evidence" value="ECO:0007669"/>
    <property type="project" value="UniProtKB-KW"/>
</dbReference>
<dbReference type="RefSeq" id="WP_149357356.1">
    <property type="nucleotide sequence ID" value="NZ_BKBW01000025.1"/>
</dbReference>
<keyword evidence="3 5" id="KW-0460">Magnesium</keyword>
<dbReference type="AlphaFoldDB" id="A0A5A7MMB0"/>
<evidence type="ECO:0000313" key="7">
    <source>
        <dbReference type="EMBL" id="GEQ78139.1"/>
    </source>
</evidence>
<dbReference type="PANTHER" id="PTHR32308:SF0">
    <property type="entry name" value="HPCH_HPAI ALDOLASE_CITRATE LYASE DOMAIN-CONTAINING PROTEIN"/>
    <property type="match status" value="1"/>
</dbReference>
<reference evidence="7 8" key="1">
    <citation type="journal article" date="2019" name="Microbiol. Resour. Announc.">
        <title>Draft Genome Sequence of Comamonas testosteroni TA441, a Bacterium That Has a Cryptic Phenol Degradation Gene Cluster.</title>
        <authorList>
            <person name="Arai H."/>
            <person name="Ishii M."/>
        </authorList>
    </citation>
    <scope>NUCLEOTIDE SEQUENCE [LARGE SCALE GENOMIC DNA]</scope>
    <source>
        <strain evidence="7 8">TA441</strain>
    </source>
</reference>
<comment type="caution">
    <text evidence="7">The sequence shown here is derived from an EMBL/GenBank/DDBJ whole genome shotgun (WGS) entry which is preliminary data.</text>
</comment>
<sequence>MKTIRSFLFVPAANERLLKSALEKTSDAVILDLEDGTHPSLRAEARSRLSESIARVKASGKLAAVRVNGDWLTTVVDLQAAVVEGLDLLVLPKVEHPRDLQIIDQLVTALEAAQDVPKSQIRFLLQVESAAALPLLYEIATATTRNMGMMLGSEDYSLDCGCLPTPDALLYPSMAVLTAARAARIQPIGFIASIANLGSVDEFRTVLERARNLGFRGAVIVHPKFLDAVNEAYTPTPTALEEARRIVDGFEEAMSRGEGATKVDGLMVDKPVYRRALDLIAEA</sequence>
<feature type="binding site" evidence="5">
    <location>
        <position position="128"/>
    </location>
    <ligand>
        <name>Mg(2+)</name>
        <dbReference type="ChEBI" id="CHEBI:18420"/>
    </ligand>
</feature>
<feature type="binding site" evidence="4">
    <location>
        <position position="128"/>
    </location>
    <ligand>
        <name>substrate</name>
    </ligand>
</feature>
<evidence type="ECO:0000256" key="2">
    <source>
        <dbReference type="ARBA" id="ARBA00022723"/>
    </source>
</evidence>
<dbReference type="Gene3D" id="3.20.20.60">
    <property type="entry name" value="Phosphoenolpyruvate-binding domains"/>
    <property type="match status" value="1"/>
</dbReference>
<feature type="binding site" evidence="4">
    <location>
        <position position="66"/>
    </location>
    <ligand>
        <name>substrate</name>
    </ligand>
</feature>
<feature type="binding site" evidence="5">
    <location>
        <position position="155"/>
    </location>
    <ligand>
        <name>Mg(2+)</name>
        <dbReference type="ChEBI" id="CHEBI:18420"/>
    </ligand>
</feature>